<keyword evidence="1" id="KW-1133">Transmembrane helix</keyword>
<evidence type="ECO:0000256" key="1">
    <source>
        <dbReference type="SAM" id="Phobius"/>
    </source>
</evidence>
<organism evidence="3 4">
    <name type="scientific">Paenibacillus piri</name>
    <dbReference type="NCBI Taxonomy" id="2547395"/>
    <lineage>
        <taxon>Bacteria</taxon>
        <taxon>Bacillati</taxon>
        <taxon>Bacillota</taxon>
        <taxon>Bacilli</taxon>
        <taxon>Bacillales</taxon>
        <taxon>Paenibacillaceae</taxon>
        <taxon>Paenibacillus</taxon>
    </lineage>
</organism>
<keyword evidence="1" id="KW-0472">Membrane</keyword>
<dbReference type="SUPFAM" id="SSF53335">
    <property type="entry name" value="S-adenosyl-L-methionine-dependent methyltransferases"/>
    <property type="match status" value="1"/>
</dbReference>
<dbReference type="AlphaFoldDB" id="A0A4R5KSG6"/>
<sequence>MAEARYHRGNYGIDAPKVVRNLALLGIGFLIIGIAAFFVFPERLHWLGATIGTVLLISFLVVIVESLYMIWSSKIGKYRMREKLLDLVQLRGDELLLDVGCGRGLVLTAAARRLPMGKAYGIDIWNKQDQSGNDPEATKENARLEGVAERVEVVNGDMRAIPFPDAHFDVLVSCLAVHNIYNREERRKALSEMMRVLKPGGRVAILDFQHSREYADALFELGTFDVRISGPYWTMFPPVRIVTGSKRTKQTSL</sequence>
<dbReference type="PANTHER" id="PTHR45277">
    <property type="entry name" value="EXPRESSED PROTEIN"/>
    <property type="match status" value="1"/>
</dbReference>
<dbReference type="OrthoDB" id="43862at2"/>
<keyword evidence="3" id="KW-0808">Transferase</keyword>
<feature type="transmembrane region" description="Helical" evidence="1">
    <location>
        <begin position="46"/>
        <end position="71"/>
    </location>
</feature>
<reference evidence="3 4" key="1">
    <citation type="submission" date="2019-03" db="EMBL/GenBank/DDBJ databases">
        <title>This is whole genome sequence of Paenibacillus sp MS74 strain.</title>
        <authorList>
            <person name="Trinh H.N."/>
        </authorList>
    </citation>
    <scope>NUCLEOTIDE SEQUENCE [LARGE SCALE GENOMIC DNA]</scope>
    <source>
        <strain evidence="3 4">MS74</strain>
    </source>
</reference>
<gene>
    <name evidence="3" type="ORF">E1757_10560</name>
</gene>
<keyword evidence="4" id="KW-1185">Reference proteome</keyword>
<accession>A0A4R5KSG6</accession>
<proteinExistence type="predicted"/>
<name>A0A4R5KSG6_9BACL</name>
<evidence type="ECO:0000313" key="4">
    <source>
        <dbReference type="Proteomes" id="UP000295636"/>
    </source>
</evidence>
<dbReference type="Gene3D" id="3.40.50.150">
    <property type="entry name" value="Vaccinia Virus protein VP39"/>
    <property type="match status" value="1"/>
</dbReference>
<dbReference type="RefSeq" id="WP_133227578.1">
    <property type="nucleotide sequence ID" value="NZ_SMRT01000004.1"/>
</dbReference>
<keyword evidence="3" id="KW-0489">Methyltransferase</keyword>
<dbReference type="GO" id="GO:0008757">
    <property type="term" value="F:S-adenosylmethionine-dependent methyltransferase activity"/>
    <property type="evidence" value="ECO:0007669"/>
    <property type="project" value="InterPro"/>
</dbReference>
<dbReference type="EMBL" id="SMRT01000004">
    <property type="protein sequence ID" value="TDF97955.1"/>
    <property type="molecule type" value="Genomic_DNA"/>
</dbReference>
<evidence type="ECO:0000259" key="2">
    <source>
        <dbReference type="Pfam" id="PF08241"/>
    </source>
</evidence>
<dbReference type="PANTHER" id="PTHR45277:SF1">
    <property type="entry name" value="EXPRESSED PROTEIN"/>
    <property type="match status" value="1"/>
</dbReference>
<dbReference type="InterPro" id="IPR029063">
    <property type="entry name" value="SAM-dependent_MTases_sf"/>
</dbReference>
<feature type="transmembrane region" description="Helical" evidence="1">
    <location>
        <begin position="21"/>
        <end position="40"/>
    </location>
</feature>
<protein>
    <submittedName>
        <fullName evidence="3">Class I SAM-dependent methyltransferase</fullName>
    </submittedName>
</protein>
<dbReference type="GO" id="GO:0032259">
    <property type="term" value="P:methylation"/>
    <property type="evidence" value="ECO:0007669"/>
    <property type="project" value="UniProtKB-KW"/>
</dbReference>
<feature type="domain" description="Methyltransferase type 11" evidence="2">
    <location>
        <begin position="97"/>
        <end position="205"/>
    </location>
</feature>
<keyword evidence="1" id="KW-0812">Transmembrane</keyword>
<evidence type="ECO:0000313" key="3">
    <source>
        <dbReference type="EMBL" id="TDF97955.1"/>
    </source>
</evidence>
<dbReference type="CDD" id="cd02440">
    <property type="entry name" value="AdoMet_MTases"/>
    <property type="match status" value="1"/>
</dbReference>
<dbReference type="Pfam" id="PF08241">
    <property type="entry name" value="Methyltransf_11"/>
    <property type="match status" value="1"/>
</dbReference>
<dbReference type="InterPro" id="IPR013216">
    <property type="entry name" value="Methyltransf_11"/>
</dbReference>
<dbReference type="Proteomes" id="UP000295636">
    <property type="component" value="Unassembled WGS sequence"/>
</dbReference>
<comment type="caution">
    <text evidence="3">The sequence shown here is derived from an EMBL/GenBank/DDBJ whole genome shotgun (WGS) entry which is preliminary data.</text>
</comment>